<dbReference type="PANTHER" id="PTHR10165:SF154">
    <property type="entry name" value="PAP2 DOMAIN PROTEIN (AFU_ORTHOLOGUE AFUA_1G09730)"/>
    <property type="match status" value="1"/>
</dbReference>
<evidence type="ECO:0000256" key="6">
    <source>
        <dbReference type="SAM" id="MobiDB-lite"/>
    </source>
</evidence>
<reference evidence="9 10" key="1">
    <citation type="journal article" date="2015" name="Genome Announc.">
        <title>Draft Genome Sequence and Gene Annotation of the Entomopathogenic Fungus Verticillium hemipterigenum.</title>
        <authorList>
            <person name="Horn F."/>
            <person name="Habel A."/>
            <person name="Scharf D.H."/>
            <person name="Dworschak J."/>
            <person name="Brakhage A.A."/>
            <person name="Guthke R."/>
            <person name="Hertweck C."/>
            <person name="Linde J."/>
        </authorList>
    </citation>
    <scope>NUCLEOTIDE SEQUENCE [LARGE SCALE GENOMIC DNA]</scope>
</reference>
<feature type="transmembrane region" description="Helical" evidence="7">
    <location>
        <begin position="297"/>
        <end position="319"/>
    </location>
</feature>
<evidence type="ECO:0000313" key="9">
    <source>
        <dbReference type="EMBL" id="CEJ82336.1"/>
    </source>
</evidence>
<dbReference type="STRING" id="1531966.A0A0A1SVN1"/>
<name>A0A0A1SVN1_9HYPO</name>
<evidence type="ECO:0000259" key="8">
    <source>
        <dbReference type="Pfam" id="PF01569"/>
    </source>
</evidence>
<dbReference type="GO" id="GO:0046839">
    <property type="term" value="P:phospholipid dephosphorylation"/>
    <property type="evidence" value="ECO:0007669"/>
    <property type="project" value="TreeGrafter"/>
</dbReference>
<evidence type="ECO:0000256" key="5">
    <source>
        <dbReference type="ARBA" id="ARBA00023136"/>
    </source>
</evidence>
<dbReference type="SUPFAM" id="SSF48317">
    <property type="entry name" value="Acid phosphatase/Vanadium-dependent haloperoxidase"/>
    <property type="match status" value="1"/>
</dbReference>
<protein>
    <recommendedName>
        <fullName evidence="8">Phosphatidic acid phosphatase type 2/haloperoxidase domain-containing protein</fullName>
    </recommendedName>
</protein>
<dbReference type="GO" id="GO:0016020">
    <property type="term" value="C:membrane"/>
    <property type="evidence" value="ECO:0007669"/>
    <property type="project" value="UniProtKB-SubCell"/>
</dbReference>
<comment type="similarity">
    <text evidence="2">Belongs to the PA-phosphatase related phosphoesterase family.</text>
</comment>
<dbReference type="Proteomes" id="UP000039046">
    <property type="component" value="Unassembled WGS sequence"/>
</dbReference>
<keyword evidence="3 7" id="KW-0812">Transmembrane</keyword>
<evidence type="ECO:0000313" key="10">
    <source>
        <dbReference type="Proteomes" id="UP000039046"/>
    </source>
</evidence>
<dbReference type="Pfam" id="PF01569">
    <property type="entry name" value="PAP2"/>
    <property type="match status" value="1"/>
</dbReference>
<sequence length="435" mass="48367">MPAYEKMATSGTTTLRDAFSARLIVSYVFDWALMVALVIGAYYLGQIQPNFRDFSLADRDISFPFTEKETVPNWLLGALCAGVPVIVILVVALVFVPGATVPPNTPAGLVWKRKLWELHIAWLGLLVSVGAAFFFVSGIKNMCGKPRPDMLARCMPDIKNKDMYQVGGFATDGADGRLYSHLICTQTDKAKLWDGFRSYPSGHAGASAAGLIYLSLYLASKFGVTIPFVVPNLNLINNKDSHSAFPSRAVTSSSYQSAALRAGYEDDHRVQAKIADRAARFNANVQSLRRQAAAPPVYLLAITLVPFCISIFISASRWFNYRHHGFDILFGFLIGTICAIYTFRFYHMPIQTGAGWAWAPRNPSRAFWAGVGKLGFGNDRSANKNEQPDDSLLEEGREERRFEQSRTPVDRHPQPYTSQYQQHEVEMQTLQGQAI</sequence>
<feature type="compositionally biased region" description="Basic and acidic residues" evidence="6">
    <location>
        <begin position="394"/>
        <end position="413"/>
    </location>
</feature>
<dbReference type="CDD" id="cd03390">
    <property type="entry name" value="PAP2_containing_1_like"/>
    <property type="match status" value="1"/>
</dbReference>
<proteinExistence type="inferred from homology"/>
<dbReference type="InterPro" id="IPR043216">
    <property type="entry name" value="PAP-like"/>
</dbReference>
<dbReference type="Gene3D" id="1.20.144.10">
    <property type="entry name" value="Phosphatidic acid phosphatase type 2/haloperoxidase"/>
    <property type="match status" value="1"/>
</dbReference>
<keyword evidence="5 7" id="KW-0472">Membrane</keyword>
<dbReference type="InterPro" id="IPR036938">
    <property type="entry name" value="PAP2/HPO_sf"/>
</dbReference>
<dbReference type="InterPro" id="IPR000326">
    <property type="entry name" value="PAP2/HPO"/>
</dbReference>
<feature type="domain" description="Phosphatidic acid phosphatase type 2/haloperoxidase" evidence="8">
    <location>
        <begin position="122"/>
        <end position="348"/>
    </location>
</feature>
<comment type="subcellular location">
    <subcellularLocation>
        <location evidence="1">Membrane</location>
        <topology evidence="1">Multi-pass membrane protein</topology>
    </subcellularLocation>
</comment>
<feature type="transmembrane region" description="Helical" evidence="7">
    <location>
        <begin position="74"/>
        <end position="99"/>
    </location>
</feature>
<evidence type="ECO:0000256" key="3">
    <source>
        <dbReference type="ARBA" id="ARBA00022692"/>
    </source>
</evidence>
<evidence type="ECO:0000256" key="4">
    <source>
        <dbReference type="ARBA" id="ARBA00022989"/>
    </source>
</evidence>
<dbReference type="GO" id="GO:0006644">
    <property type="term" value="P:phospholipid metabolic process"/>
    <property type="evidence" value="ECO:0007669"/>
    <property type="project" value="InterPro"/>
</dbReference>
<dbReference type="AlphaFoldDB" id="A0A0A1SVN1"/>
<dbReference type="PANTHER" id="PTHR10165">
    <property type="entry name" value="LIPID PHOSPHATE PHOSPHATASE"/>
    <property type="match status" value="1"/>
</dbReference>
<dbReference type="GO" id="GO:0008195">
    <property type="term" value="F:phosphatidate phosphatase activity"/>
    <property type="evidence" value="ECO:0007669"/>
    <property type="project" value="TreeGrafter"/>
</dbReference>
<keyword evidence="10" id="KW-1185">Reference proteome</keyword>
<accession>A0A0A1SVN1</accession>
<feature type="region of interest" description="Disordered" evidence="6">
    <location>
        <begin position="379"/>
        <end position="422"/>
    </location>
</feature>
<dbReference type="OrthoDB" id="8907274at2759"/>
<gene>
    <name evidence="9" type="ORF">VHEMI02407</name>
</gene>
<feature type="transmembrane region" description="Helical" evidence="7">
    <location>
        <begin position="119"/>
        <end position="139"/>
    </location>
</feature>
<dbReference type="EMBL" id="CDHN01000001">
    <property type="protein sequence ID" value="CEJ82336.1"/>
    <property type="molecule type" value="Genomic_DNA"/>
</dbReference>
<evidence type="ECO:0000256" key="1">
    <source>
        <dbReference type="ARBA" id="ARBA00004141"/>
    </source>
</evidence>
<feature type="transmembrane region" description="Helical" evidence="7">
    <location>
        <begin position="325"/>
        <end position="343"/>
    </location>
</feature>
<organism evidence="9 10">
    <name type="scientific">[Torrubiella] hemipterigena</name>
    <dbReference type="NCBI Taxonomy" id="1531966"/>
    <lineage>
        <taxon>Eukaryota</taxon>
        <taxon>Fungi</taxon>
        <taxon>Dikarya</taxon>
        <taxon>Ascomycota</taxon>
        <taxon>Pezizomycotina</taxon>
        <taxon>Sordariomycetes</taxon>
        <taxon>Hypocreomycetidae</taxon>
        <taxon>Hypocreales</taxon>
        <taxon>Clavicipitaceae</taxon>
        <taxon>Clavicipitaceae incertae sedis</taxon>
        <taxon>'Torrubiella' clade</taxon>
    </lineage>
</organism>
<dbReference type="HOGENOM" id="CLU_021458_2_0_1"/>
<evidence type="ECO:0000256" key="2">
    <source>
        <dbReference type="ARBA" id="ARBA00008816"/>
    </source>
</evidence>
<evidence type="ECO:0000256" key="7">
    <source>
        <dbReference type="SAM" id="Phobius"/>
    </source>
</evidence>
<keyword evidence="4 7" id="KW-1133">Transmembrane helix</keyword>
<feature type="transmembrane region" description="Helical" evidence="7">
    <location>
        <begin position="24"/>
        <end position="44"/>
    </location>
</feature>